<organism evidence="1 2">
    <name type="scientific">Verticillium longisporum</name>
    <name type="common">Verticillium dahliae var. longisporum</name>
    <dbReference type="NCBI Taxonomy" id="100787"/>
    <lineage>
        <taxon>Eukaryota</taxon>
        <taxon>Fungi</taxon>
        <taxon>Dikarya</taxon>
        <taxon>Ascomycota</taxon>
        <taxon>Pezizomycotina</taxon>
        <taxon>Sordariomycetes</taxon>
        <taxon>Hypocreomycetidae</taxon>
        <taxon>Glomerellales</taxon>
        <taxon>Plectosphaerellaceae</taxon>
        <taxon>Verticillium</taxon>
    </lineage>
</organism>
<dbReference type="Proteomes" id="UP000044602">
    <property type="component" value="Unassembled WGS sequence"/>
</dbReference>
<gene>
    <name evidence="1" type="ORF">BN1708_019157</name>
</gene>
<sequence length="9" mass="1065">RPRHPRSGC</sequence>
<protein>
    <submittedName>
        <fullName evidence="1">Uncharacterized protein</fullName>
    </submittedName>
</protein>
<reference evidence="1 2" key="1">
    <citation type="submission" date="2015-05" db="EMBL/GenBank/DDBJ databases">
        <authorList>
            <person name="Wang D.B."/>
            <person name="Wang M."/>
        </authorList>
    </citation>
    <scope>NUCLEOTIDE SEQUENCE [LARGE SCALE GENOMIC DNA]</scope>
    <source>
        <strain evidence="1">VL1</strain>
    </source>
</reference>
<evidence type="ECO:0000313" key="2">
    <source>
        <dbReference type="Proteomes" id="UP000044602"/>
    </source>
</evidence>
<name>A0A0G4MFG7_VERLO</name>
<accession>A0A0G4MFG7</accession>
<keyword evidence="2" id="KW-1185">Reference proteome</keyword>
<feature type="non-terminal residue" evidence="1">
    <location>
        <position position="1"/>
    </location>
</feature>
<proteinExistence type="predicted"/>
<dbReference type="EMBL" id="CVQH01022384">
    <property type="protein sequence ID" value="CRK32951.1"/>
    <property type="molecule type" value="Genomic_DNA"/>
</dbReference>
<evidence type="ECO:0000313" key="1">
    <source>
        <dbReference type="EMBL" id="CRK32951.1"/>
    </source>
</evidence>